<protein>
    <recommendedName>
        <fullName evidence="4">WXG100 family type VII secretion target</fullName>
    </recommendedName>
</protein>
<feature type="region of interest" description="Disordered" evidence="1">
    <location>
        <begin position="1"/>
        <end position="22"/>
    </location>
</feature>
<evidence type="ECO:0000256" key="1">
    <source>
        <dbReference type="SAM" id="MobiDB-lite"/>
    </source>
</evidence>
<comment type="caution">
    <text evidence="2">The sequence shown here is derived from an EMBL/GenBank/DDBJ whole genome shotgun (WGS) entry which is preliminary data.</text>
</comment>
<feature type="compositionally biased region" description="Low complexity" evidence="1">
    <location>
        <begin position="370"/>
        <end position="380"/>
    </location>
</feature>
<gene>
    <name evidence="2" type="ORF">FH608_004080</name>
</gene>
<dbReference type="EMBL" id="VDLX02000001">
    <property type="protein sequence ID" value="KAB8197715.1"/>
    <property type="molecule type" value="Genomic_DNA"/>
</dbReference>
<dbReference type="OrthoDB" id="3543819at2"/>
<feature type="compositionally biased region" description="Gly residues" evidence="1">
    <location>
        <begin position="247"/>
        <end position="263"/>
    </location>
</feature>
<dbReference type="Proteomes" id="UP000312512">
    <property type="component" value="Unassembled WGS sequence"/>
</dbReference>
<evidence type="ECO:0000313" key="3">
    <source>
        <dbReference type="Proteomes" id="UP000312512"/>
    </source>
</evidence>
<feature type="region of interest" description="Disordered" evidence="1">
    <location>
        <begin position="128"/>
        <end position="167"/>
    </location>
</feature>
<keyword evidence="3" id="KW-1185">Reference proteome</keyword>
<dbReference type="AlphaFoldDB" id="A0A5C4WXY0"/>
<dbReference type="RefSeq" id="WP_139628397.1">
    <property type="nucleotide sequence ID" value="NZ_VDLX02000001.1"/>
</dbReference>
<sequence length="463" mass="47800">MASGKQDRLEIAPGVVPAPGGEDQYNKATIQNLLNDTSPALISDIGFAYMHAASAIKDACAALKAQARELAEVWVGPDATQVQMALQELCRTGMEISTKMDRMSTGVRTYSETKLPEAISKVSAIHVDSGDQTEQNSAGGASGYSSSAQAEQAADQQAANAAAEEENRQAREALRTLNGDLNSIWASHIPVDIDVNLPAINIGAGDQHSPDDPYRGRHPGDIDISSDYNSSTGGGHQGATTGNDSGTTGGSHRGGQDGPGQGDRAGNDGTDRTGGGDQTDRPGDQTTPGDQTPDDGTPGDQTPGDQGDAGNAGQDDRQRDDAIPPVIGQDEQQRTSLGDTDDQIDPNRTENVSYEPTISQVTSTPNPNAVTTRPTTPLVTPTTSTPVTVIGGQVSGGAVPAASAGARGAGGAMFAGMPHGPLGYAGMIGEEGAELERTANLPEDRSVWDPHRDDVTLVSDKIS</sequence>
<organism evidence="2 3">
    <name type="scientific">Nonomuraea phyllanthi</name>
    <dbReference type="NCBI Taxonomy" id="2219224"/>
    <lineage>
        <taxon>Bacteria</taxon>
        <taxon>Bacillati</taxon>
        <taxon>Actinomycetota</taxon>
        <taxon>Actinomycetes</taxon>
        <taxon>Streptosporangiales</taxon>
        <taxon>Streptosporangiaceae</taxon>
        <taxon>Nonomuraea</taxon>
    </lineage>
</organism>
<evidence type="ECO:0008006" key="4">
    <source>
        <dbReference type="Google" id="ProtNLM"/>
    </source>
</evidence>
<reference evidence="2 3" key="1">
    <citation type="submission" date="2019-10" db="EMBL/GenBank/DDBJ databases">
        <title>Nonomuraea sp. nov., isolated from Phyllanthus amarus.</title>
        <authorList>
            <person name="Klykleung N."/>
            <person name="Tanasupawat S."/>
        </authorList>
    </citation>
    <scope>NUCLEOTIDE SEQUENCE [LARGE SCALE GENOMIC DNA]</scope>
    <source>
        <strain evidence="2 3">PA1-10</strain>
    </source>
</reference>
<proteinExistence type="predicted"/>
<feature type="compositionally biased region" description="Basic and acidic residues" evidence="1">
    <location>
        <begin position="208"/>
        <end position="221"/>
    </location>
</feature>
<accession>A0A5C4WXY0</accession>
<feature type="compositionally biased region" description="Low complexity" evidence="1">
    <location>
        <begin position="135"/>
        <end position="162"/>
    </location>
</feature>
<feature type="region of interest" description="Disordered" evidence="1">
    <location>
        <begin position="204"/>
        <end position="380"/>
    </location>
</feature>
<name>A0A5C4WXY0_9ACTN</name>
<feature type="compositionally biased region" description="Polar residues" evidence="1">
    <location>
        <begin position="349"/>
        <end position="369"/>
    </location>
</feature>
<evidence type="ECO:0000313" key="2">
    <source>
        <dbReference type="EMBL" id="KAB8197715.1"/>
    </source>
</evidence>
<feature type="compositionally biased region" description="Low complexity" evidence="1">
    <location>
        <begin position="284"/>
        <end position="313"/>
    </location>
</feature>
<feature type="compositionally biased region" description="Basic and acidic residues" evidence="1">
    <location>
        <begin position="1"/>
        <end position="10"/>
    </location>
</feature>